<dbReference type="Proteomes" id="UP000663760">
    <property type="component" value="Chromosome 13"/>
</dbReference>
<sequence>MSPGPRRTAEEEDDDEDLGGEALRALLEATRTSEGRSRLASEGIVLPKLVRRLRPDLPLHRILSFLRVLRNLCAGEAASQDAFLESGGPEAAASVVLRGALPVPEEVVRLGLQLLGNVAAAGERHRSTVWRQFFSDGFLDLARVRDAMACDALCMILYMCCCSSGPESRERFDELCGVGRGLPILKEVISTACSAGCRGDWLRLLLSRVCFEEPGLPLLFSEFSSFSFVEICRLPENGNPPFTVEQAFLLGILSDFLSEQPGEGGHISRGFVLAVLRVLEGASLSVDFSSRGPSPLPTGSPAVDALGYSLAILRDIAAADDSSSLPPLVEPLVSSGICRHLLGLLRDLEPPSTVRRALHRRPSSEAASPPSSPSKVCPYRGFRRDLVAVIGNCTCGRRRVQDEIRQLDGILLLLQQCVVDEENPYLREWGMLAVSYLLEGNAENQRLVAELELQGSVDSPEVAELGLRVDLDKKTGRVKLVNV</sequence>
<keyword evidence="6" id="KW-1185">Reference proteome</keyword>
<proteinExistence type="predicted"/>
<dbReference type="GO" id="GO:0005829">
    <property type="term" value="C:cytosol"/>
    <property type="evidence" value="ECO:0007669"/>
    <property type="project" value="TreeGrafter"/>
</dbReference>
<evidence type="ECO:0000313" key="6">
    <source>
        <dbReference type="Proteomes" id="UP000663760"/>
    </source>
</evidence>
<protein>
    <recommendedName>
        <fullName evidence="4">Ataxin-10 domain-containing protein</fullName>
    </recommendedName>
</protein>
<dbReference type="InterPro" id="IPR051374">
    <property type="entry name" value="Ataxin-10/CTR86_families"/>
</dbReference>
<evidence type="ECO:0000256" key="2">
    <source>
        <dbReference type="ARBA" id="ARBA00023306"/>
    </source>
</evidence>
<evidence type="ECO:0000256" key="3">
    <source>
        <dbReference type="SAM" id="MobiDB-lite"/>
    </source>
</evidence>
<dbReference type="SUPFAM" id="SSF48371">
    <property type="entry name" value="ARM repeat"/>
    <property type="match status" value="1"/>
</dbReference>
<gene>
    <name evidence="5" type="ORF">SI8410_13017212</name>
</gene>
<feature type="domain" description="Ataxin-10" evidence="4">
    <location>
        <begin position="382"/>
        <end position="480"/>
    </location>
</feature>
<organism evidence="5 6">
    <name type="scientific">Spirodela intermedia</name>
    <name type="common">Intermediate duckweed</name>
    <dbReference type="NCBI Taxonomy" id="51605"/>
    <lineage>
        <taxon>Eukaryota</taxon>
        <taxon>Viridiplantae</taxon>
        <taxon>Streptophyta</taxon>
        <taxon>Embryophyta</taxon>
        <taxon>Tracheophyta</taxon>
        <taxon>Spermatophyta</taxon>
        <taxon>Magnoliopsida</taxon>
        <taxon>Liliopsida</taxon>
        <taxon>Araceae</taxon>
        <taxon>Lemnoideae</taxon>
        <taxon>Spirodela</taxon>
    </lineage>
</organism>
<dbReference type="PANTHER" id="PTHR13255">
    <property type="entry name" value="ATAXIN-10"/>
    <property type="match status" value="1"/>
</dbReference>
<dbReference type="InterPro" id="IPR016024">
    <property type="entry name" value="ARM-type_fold"/>
</dbReference>
<dbReference type="GO" id="GO:0051301">
    <property type="term" value="P:cell division"/>
    <property type="evidence" value="ECO:0007669"/>
    <property type="project" value="UniProtKB-KW"/>
</dbReference>
<dbReference type="InterPro" id="IPR019156">
    <property type="entry name" value="Ataxin-10_domain"/>
</dbReference>
<keyword evidence="1" id="KW-0132">Cell division</keyword>
<dbReference type="EMBL" id="LR746276">
    <property type="protein sequence ID" value="CAA7406534.1"/>
    <property type="molecule type" value="Genomic_DNA"/>
</dbReference>
<reference evidence="5" key="1">
    <citation type="submission" date="2020-02" db="EMBL/GenBank/DDBJ databases">
        <authorList>
            <person name="Scholz U."/>
            <person name="Mascher M."/>
            <person name="Fiebig A."/>
        </authorList>
    </citation>
    <scope>NUCLEOTIDE SEQUENCE</scope>
</reference>
<dbReference type="OrthoDB" id="379794at2759"/>
<dbReference type="Pfam" id="PF09759">
    <property type="entry name" value="Atx10homo_assoc"/>
    <property type="match status" value="1"/>
</dbReference>
<evidence type="ECO:0000313" key="5">
    <source>
        <dbReference type="EMBL" id="CAA7406534.1"/>
    </source>
</evidence>
<name>A0A7I8LB78_SPIIN</name>
<accession>A0A7I8LB78</accession>
<dbReference type="InterPro" id="IPR011989">
    <property type="entry name" value="ARM-like"/>
</dbReference>
<dbReference type="Gene3D" id="1.25.10.10">
    <property type="entry name" value="Leucine-rich Repeat Variant"/>
    <property type="match status" value="2"/>
</dbReference>
<dbReference type="PANTHER" id="PTHR13255:SF0">
    <property type="entry name" value="ATAXIN-10"/>
    <property type="match status" value="1"/>
</dbReference>
<feature type="region of interest" description="Disordered" evidence="3">
    <location>
        <begin position="355"/>
        <end position="375"/>
    </location>
</feature>
<keyword evidence="2" id="KW-0131">Cell cycle</keyword>
<evidence type="ECO:0000259" key="4">
    <source>
        <dbReference type="Pfam" id="PF09759"/>
    </source>
</evidence>
<dbReference type="AlphaFoldDB" id="A0A7I8LB78"/>
<evidence type="ECO:0000256" key="1">
    <source>
        <dbReference type="ARBA" id="ARBA00022618"/>
    </source>
</evidence>